<name>A0A210PGE0_MIZYE</name>
<dbReference type="PANTHER" id="PTHR23044">
    <property type="entry name" value="3'-5' EXONUCLEASE ERI1-RELATED"/>
    <property type="match status" value="1"/>
</dbReference>
<evidence type="ECO:0000256" key="1">
    <source>
        <dbReference type="ARBA" id="ARBA00022722"/>
    </source>
</evidence>
<evidence type="ECO:0000259" key="4">
    <source>
        <dbReference type="SMART" id="SM00479"/>
    </source>
</evidence>
<keyword evidence="1" id="KW-0540">Nuclease</keyword>
<evidence type="ECO:0000256" key="3">
    <source>
        <dbReference type="ARBA" id="ARBA00022839"/>
    </source>
</evidence>
<dbReference type="InterPro" id="IPR013520">
    <property type="entry name" value="Ribonucl_H"/>
</dbReference>
<dbReference type="SMART" id="SM00479">
    <property type="entry name" value="EXOIII"/>
    <property type="match status" value="1"/>
</dbReference>
<feature type="domain" description="Exonuclease" evidence="4">
    <location>
        <begin position="15"/>
        <end position="198"/>
    </location>
</feature>
<comment type="caution">
    <text evidence="5">The sequence shown here is derived from an EMBL/GenBank/DDBJ whole genome shotgun (WGS) entry which is preliminary data.</text>
</comment>
<dbReference type="CDD" id="cd06133">
    <property type="entry name" value="ERI-1_3'hExo_like"/>
    <property type="match status" value="1"/>
</dbReference>
<dbReference type="Proteomes" id="UP000242188">
    <property type="component" value="Unassembled WGS sequence"/>
</dbReference>
<evidence type="ECO:0000313" key="5">
    <source>
        <dbReference type="EMBL" id="OWF35558.1"/>
    </source>
</evidence>
<organism evidence="5 6">
    <name type="scientific">Mizuhopecten yessoensis</name>
    <name type="common">Japanese scallop</name>
    <name type="synonym">Patinopecten yessoensis</name>
    <dbReference type="NCBI Taxonomy" id="6573"/>
    <lineage>
        <taxon>Eukaryota</taxon>
        <taxon>Metazoa</taxon>
        <taxon>Spiralia</taxon>
        <taxon>Lophotrochozoa</taxon>
        <taxon>Mollusca</taxon>
        <taxon>Bivalvia</taxon>
        <taxon>Autobranchia</taxon>
        <taxon>Pteriomorphia</taxon>
        <taxon>Pectinida</taxon>
        <taxon>Pectinoidea</taxon>
        <taxon>Pectinidae</taxon>
        <taxon>Mizuhopecten</taxon>
    </lineage>
</organism>
<evidence type="ECO:0000313" key="6">
    <source>
        <dbReference type="Proteomes" id="UP000242188"/>
    </source>
</evidence>
<dbReference type="InterPro" id="IPR012337">
    <property type="entry name" value="RNaseH-like_sf"/>
</dbReference>
<dbReference type="STRING" id="6573.A0A210PGE0"/>
<dbReference type="GO" id="GO:0000175">
    <property type="term" value="F:3'-5'-RNA exonuclease activity"/>
    <property type="evidence" value="ECO:0007669"/>
    <property type="project" value="InterPro"/>
</dbReference>
<protein>
    <submittedName>
        <fullName evidence="5">ERI1 exoribonuclease 3</fullName>
    </submittedName>
</protein>
<gene>
    <name evidence="5" type="ORF">KP79_PYT08395</name>
</gene>
<dbReference type="SUPFAM" id="SSF53098">
    <property type="entry name" value="Ribonuclease H-like"/>
    <property type="match status" value="1"/>
</dbReference>
<dbReference type="OrthoDB" id="448399at2759"/>
<dbReference type="Pfam" id="PF00929">
    <property type="entry name" value="RNase_T"/>
    <property type="match status" value="1"/>
</dbReference>
<accession>A0A210PGE0</accession>
<dbReference type="InterPro" id="IPR036397">
    <property type="entry name" value="RNaseH_sf"/>
</dbReference>
<dbReference type="AlphaFoldDB" id="A0A210PGE0"/>
<dbReference type="Gene3D" id="3.30.420.10">
    <property type="entry name" value="Ribonuclease H-like superfamily/Ribonuclease H"/>
    <property type="match status" value="1"/>
</dbReference>
<evidence type="ECO:0000256" key="2">
    <source>
        <dbReference type="ARBA" id="ARBA00022801"/>
    </source>
</evidence>
<proteinExistence type="predicted"/>
<dbReference type="InterPro" id="IPR051274">
    <property type="entry name" value="3-5_Exoribonuclease"/>
</dbReference>
<keyword evidence="2" id="KW-0378">Hydrolase</keyword>
<reference evidence="5 6" key="1">
    <citation type="journal article" date="2017" name="Nat. Ecol. Evol.">
        <title>Scallop genome provides insights into evolution of bilaterian karyotype and development.</title>
        <authorList>
            <person name="Wang S."/>
            <person name="Zhang J."/>
            <person name="Jiao W."/>
            <person name="Li J."/>
            <person name="Xun X."/>
            <person name="Sun Y."/>
            <person name="Guo X."/>
            <person name="Huan P."/>
            <person name="Dong B."/>
            <person name="Zhang L."/>
            <person name="Hu X."/>
            <person name="Sun X."/>
            <person name="Wang J."/>
            <person name="Zhao C."/>
            <person name="Wang Y."/>
            <person name="Wang D."/>
            <person name="Huang X."/>
            <person name="Wang R."/>
            <person name="Lv J."/>
            <person name="Li Y."/>
            <person name="Zhang Z."/>
            <person name="Liu B."/>
            <person name="Lu W."/>
            <person name="Hui Y."/>
            <person name="Liang J."/>
            <person name="Zhou Z."/>
            <person name="Hou R."/>
            <person name="Li X."/>
            <person name="Liu Y."/>
            <person name="Li H."/>
            <person name="Ning X."/>
            <person name="Lin Y."/>
            <person name="Zhao L."/>
            <person name="Xing Q."/>
            <person name="Dou J."/>
            <person name="Li Y."/>
            <person name="Mao J."/>
            <person name="Guo H."/>
            <person name="Dou H."/>
            <person name="Li T."/>
            <person name="Mu C."/>
            <person name="Jiang W."/>
            <person name="Fu Q."/>
            <person name="Fu X."/>
            <person name="Miao Y."/>
            <person name="Liu J."/>
            <person name="Yu Q."/>
            <person name="Li R."/>
            <person name="Liao H."/>
            <person name="Li X."/>
            <person name="Kong Y."/>
            <person name="Jiang Z."/>
            <person name="Chourrout D."/>
            <person name="Li R."/>
            <person name="Bao Z."/>
        </authorList>
    </citation>
    <scope>NUCLEOTIDE SEQUENCE [LARGE SCALE GENOMIC DNA]</scope>
    <source>
        <strain evidence="5 6">PY_sf001</strain>
    </source>
</reference>
<keyword evidence="3" id="KW-0269">Exonuclease</keyword>
<keyword evidence="6" id="KW-1185">Reference proteome</keyword>
<sequence length="205" mass="23808">MAHVKENLKPQNFQYFLVLDFEATCDDNKKLHPQEIIEFPVVMLNAETLATESVFHEYVQPRVHNRLTHFCTNLTGIIQEMVDGQDHIEDVLKKYDNWMEEKLLSKGHTFAFVTCGDWDLKTMLPSQCDYFNIKKPSYFNQWINIKKEYAAATSKYPRGMPAMLEGLSLDLEGRHHSGIDDSKNITRVVVELLKKGHVFKMTGRL</sequence>
<dbReference type="EMBL" id="NEDP02076721">
    <property type="protein sequence ID" value="OWF35558.1"/>
    <property type="molecule type" value="Genomic_DNA"/>
</dbReference>
<dbReference type="GO" id="GO:0003676">
    <property type="term" value="F:nucleic acid binding"/>
    <property type="evidence" value="ECO:0007669"/>
    <property type="project" value="InterPro"/>
</dbReference>
<dbReference type="InterPro" id="IPR047201">
    <property type="entry name" value="ERI-1_3'hExo-like"/>
</dbReference>
<dbReference type="PANTHER" id="PTHR23044:SF61">
    <property type="entry name" value="3'-5' EXORIBONUCLEASE 1-RELATED"/>
    <property type="match status" value="1"/>
</dbReference>